<feature type="transmembrane region" description="Helical" evidence="1">
    <location>
        <begin position="198"/>
        <end position="218"/>
    </location>
</feature>
<feature type="transmembrane region" description="Helical" evidence="1">
    <location>
        <begin position="12"/>
        <end position="30"/>
    </location>
</feature>
<feature type="transmembrane region" description="Helical" evidence="1">
    <location>
        <begin position="36"/>
        <end position="54"/>
    </location>
</feature>
<keyword evidence="3" id="KW-1185">Reference proteome</keyword>
<feature type="transmembrane region" description="Helical" evidence="1">
    <location>
        <begin position="139"/>
        <end position="159"/>
    </location>
</feature>
<feature type="transmembrane region" description="Helical" evidence="1">
    <location>
        <begin position="111"/>
        <end position="132"/>
    </location>
</feature>
<feature type="transmembrane region" description="Helical" evidence="1">
    <location>
        <begin position="66"/>
        <end position="99"/>
    </location>
</feature>
<keyword evidence="1" id="KW-0812">Transmembrane</keyword>
<dbReference type="EMBL" id="BASE01000041">
    <property type="protein sequence ID" value="GAM13766.1"/>
    <property type="molecule type" value="Genomic_DNA"/>
</dbReference>
<keyword evidence="1" id="KW-0472">Membrane</keyword>
<organism evidence="2 3">
    <name type="scientific">Mesobacillus selenatarsenatis (strain DSM 18680 / JCM 14380 / FERM P-15431 / SF-1)</name>
    <dbReference type="NCBI Taxonomy" id="1321606"/>
    <lineage>
        <taxon>Bacteria</taxon>
        <taxon>Bacillati</taxon>
        <taxon>Bacillota</taxon>
        <taxon>Bacilli</taxon>
        <taxon>Bacillales</taxon>
        <taxon>Bacillaceae</taxon>
        <taxon>Mesobacillus</taxon>
    </lineage>
</organism>
<accession>A0A0A8X6K3</accession>
<gene>
    <name evidence="2" type="ORF">SAMD00020551_1912</name>
</gene>
<dbReference type="Proteomes" id="UP000031014">
    <property type="component" value="Unassembled WGS sequence"/>
</dbReference>
<reference evidence="2 3" key="1">
    <citation type="submission" date="2013-06" db="EMBL/GenBank/DDBJ databases">
        <title>Whole genome shotgun sequence of Bacillus selenatarsenatis SF-1.</title>
        <authorList>
            <person name="Kuroda M."/>
            <person name="Sei K."/>
            <person name="Yamashita M."/>
            <person name="Ike M."/>
        </authorList>
    </citation>
    <scope>NUCLEOTIDE SEQUENCE [LARGE SCALE GENOMIC DNA]</scope>
    <source>
        <strain evidence="2 3">SF-1</strain>
    </source>
</reference>
<sequence>MKSRVLNVFFRFYIEWTFASLIFVIFHLLSSQQMPLLATMGTAAAASILFTVLLELKPHLAKPLFFLVIMPLLFMAGSLSNLEHFYIGIMAILIFWRVLNFHQDSTSHSESVWLVVTFLIGVFVSPLAYFYGGSYLIQIVFLLIFQLLFILSGQFLLKWMDVELGSKNRFAVTYSKLLGFILLLVSVLTFGRGILKEIFFIVLQVIGWTLSLLLYPFFSWIASPGMQVRANKAFSGQLPNTENNIPFEQSRQVFDPNFWGPILFAVIIGFAFYFIYKKSNLFRRQSEEEAVQSGFVTTTPIEGSASSGLLTRMRTAVPDNLIRKEIFQLEKYAHKKELGRLHHEDVREWFDRLGIQYDLRTIQVYEWVRYGEHLDEKMNGWFKAEIKEIKKQFNTLEKLQKEEGKTGLKDNIKNIFRR</sequence>
<proteinExistence type="predicted"/>
<evidence type="ECO:0000313" key="3">
    <source>
        <dbReference type="Proteomes" id="UP000031014"/>
    </source>
</evidence>
<protein>
    <recommendedName>
        <fullName evidence="4">DUF4129 domain-containing protein</fullName>
    </recommendedName>
</protein>
<feature type="transmembrane region" description="Helical" evidence="1">
    <location>
        <begin position="171"/>
        <end position="191"/>
    </location>
</feature>
<dbReference type="STRING" id="1321606.SAMD00020551_1912"/>
<evidence type="ECO:0000256" key="1">
    <source>
        <dbReference type="SAM" id="Phobius"/>
    </source>
</evidence>
<evidence type="ECO:0000313" key="2">
    <source>
        <dbReference type="EMBL" id="GAM13766.1"/>
    </source>
</evidence>
<feature type="transmembrane region" description="Helical" evidence="1">
    <location>
        <begin position="258"/>
        <end position="276"/>
    </location>
</feature>
<keyword evidence="1" id="KW-1133">Transmembrane helix</keyword>
<dbReference type="AlphaFoldDB" id="A0A0A8X6K3"/>
<evidence type="ECO:0008006" key="4">
    <source>
        <dbReference type="Google" id="ProtNLM"/>
    </source>
</evidence>
<name>A0A0A8X6K3_MESS1</name>
<comment type="caution">
    <text evidence="2">The sequence shown here is derived from an EMBL/GenBank/DDBJ whole genome shotgun (WGS) entry which is preliminary data.</text>
</comment>